<dbReference type="CDD" id="cd06325">
    <property type="entry name" value="PBP1_ABC_unchar_transporter"/>
    <property type="match status" value="1"/>
</dbReference>
<organism evidence="2 3">
    <name type="scientific">Abiotrophia defectiva</name>
    <name type="common">Streptococcus defectivus</name>
    <dbReference type="NCBI Taxonomy" id="46125"/>
    <lineage>
        <taxon>Bacteria</taxon>
        <taxon>Bacillati</taxon>
        <taxon>Bacillota</taxon>
        <taxon>Bacilli</taxon>
        <taxon>Lactobacillales</taxon>
        <taxon>Aerococcaceae</taxon>
        <taxon>Abiotrophia</taxon>
    </lineage>
</organism>
<comment type="caution">
    <text evidence="2">The sequence shown here is derived from an EMBL/GenBank/DDBJ whole genome shotgun (WGS) entry which is preliminary data.</text>
</comment>
<evidence type="ECO:0000313" key="3">
    <source>
        <dbReference type="Proteomes" id="UP000757900"/>
    </source>
</evidence>
<accession>A0A929MPN5</accession>
<dbReference type="EMBL" id="JABZFV010000122">
    <property type="protein sequence ID" value="MBF0935067.1"/>
    <property type="molecule type" value="Genomic_DNA"/>
</dbReference>
<dbReference type="Pfam" id="PF04392">
    <property type="entry name" value="ABC_sub_bind"/>
    <property type="match status" value="1"/>
</dbReference>
<keyword evidence="1" id="KW-0732">Signal</keyword>
<dbReference type="Proteomes" id="UP000757900">
    <property type="component" value="Unassembled WGS sequence"/>
</dbReference>
<reference evidence="2" key="1">
    <citation type="submission" date="2020-04" db="EMBL/GenBank/DDBJ databases">
        <title>Deep metagenomics examines the oral microbiome during advanced dental caries in children, revealing novel taxa and co-occurrences with host molecules.</title>
        <authorList>
            <person name="Baker J.L."/>
            <person name="Morton J.T."/>
            <person name="Dinis M."/>
            <person name="Alvarez R."/>
            <person name="Tran N.C."/>
            <person name="Knight R."/>
            <person name="Edlund A."/>
        </authorList>
    </citation>
    <scope>NUCLEOTIDE SEQUENCE</scope>
    <source>
        <strain evidence="2">JCVI_23_bin.16</strain>
    </source>
</reference>
<dbReference type="InterPro" id="IPR028082">
    <property type="entry name" value="Peripla_BP_I"/>
</dbReference>
<dbReference type="PANTHER" id="PTHR35271">
    <property type="entry name" value="ABC TRANSPORTER, SUBSTRATE-BINDING LIPOPROTEIN-RELATED"/>
    <property type="match status" value="1"/>
</dbReference>
<evidence type="ECO:0000313" key="2">
    <source>
        <dbReference type="EMBL" id="MBF0935067.1"/>
    </source>
</evidence>
<feature type="chain" id="PRO_5037921048" evidence="1">
    <location>
        <begin position="27"/>
        <end position="326"/>
    </location>
</feature>
<evidence type="ECO:0000256" key="1">
    <source>
        <dbReference type="SAM" id="SignalP"/>
    </source>
</evidence>
<protein>
    <submittedName>
        <fullName evidence="2">ABC transporter substrate-binding protein</fullName>
    </submittedName>
</protein>
<dbReference type="Gene3D" id="3.40.50.2300">
    <property type="match status" value="2"/>
</dbReference>
<proteinExistence type="predicted"/>
<gene>
    <name evidence="2" type="ORF">HXK00_05420</name>
</gene>
<sequence>MKKVVKFVALFFALILIAGQGLVAHAAPAKLKVAIVQLVTHPSLDEITSGIKESLASHGYKEGDNLEIDFQNAEGDMNLLHNISEEVVAKEPDLIFAITTPVAQSLQQATNKIPIVLAGITDPVSAKLVTALDKTDANITGVSDFAPLEELFKQFKSLDLDVKTIGMMYTTSEDNAKAEVEKAKAIAEKLGYKVEVKTIDSTNDMALVAEELASKSQAIFIPTDNTIASSISTLLDVTDKAKIPVLPTYEKAVKEGALLSVAISQTNIGKQSADLGLKIIDGTKISDLPIEFAKETVKVYNGQTVEKLGIKLPSDLSSQFKDLSKE</sequence>
<dbReference type="InterPro" id="IPR007487">
    <property type="entry name" value="ABC_transpt-TYRBP-like"/>
</dbReference>
<dbReference type="PANTHER" id="PTHR35271:SF1">
    <property type="entry name" value="ABC TRANSPORTER, SUBSTRATE-BINDING LIPOPROTEIN"/>
    <property type="match status" value="1"/>
</dbReference>
<name>A0A929MPN5_ABIDE</name>
<dbReference type="AlphaFoldDB" id="A0A929MPN5"/>
<dbReference type="SUPFAM" id="SSF53822">
    <property type="entry name" value="Periplasmic binding protein-like I"/>
    <property type="match status" value="1"/>
</dbReference>
<feature type="signal peptide" evidence="1">
    <location>
        <begin position="1"/>
        <end position="26"/>
    </location>
</feature>